<protein>
    <submittedName>
        <fullName evidence="1">Uncharacterized protein</fullName>
    </submittedName>
</protein>
<accession>A0A0F9AM28</accession>
<sequence length="28" mass="3140">MKISLENIRLTFGSNIVLEDLSLNFKSG</sequence>
<dbReference type="EMBL" id="LAZR01041973">
    <property type="protein sequence ID" value="KKL10654.1"/>
    <property type="molecule type" value="Genomic_DNA"/>
</dbReference>
<proteinExistence type="predicted"/>
<reference evidence="1" key="1">
    <citation type="journal article" date="2015" name="Nature">
        <title>Complex archaea that bridge the gap between prokaryotes and eukaryotes.</title>
        <authorList>
            <person name="Spang A."/>
            <person name="Saw J.H."/>
            <person name="Jorgensen S.L."/>
            <person name="Zaremba-Niedzwiedzka K."/>
            <person name="Martijn J."/>
            <person name="Lind A.E."/>
            <person name="van Eijk R."/>
            <person name="Schleper C."/>
            <person name="Guy L."/>
            <person name="Ettema T.J."/>
        </authorList>
    </citation>
    <scope>NUCLEOTIDE SEQUENCE</scope>
</reference>
<organism evidence="1">
    <name type="scientific">marine sediment metagenome</name>
    <dbReference type="NCBI Taxonomy" id="412755"/>
    <lineage>
        <taxon>unclassified sequences</taxon>
        <taxon>metagenomes</taxon>
        <taxon>ecological metagenomes</taxon>
    </lineage>
</organism>
<comment type="caution">
    <text evidence="1">The sequence shown here is derived from an EMBL/GenBank/DDBJ whole genome shotgun (WGS) entry which is preliminary data.</text>
</comment>
<name>A0A0F9AM28_9ZZZZ</name>
<dbReference type="AlphaFoldDB" id="A0A0F9AM28"/>
<feature type="non-terminal residue" evidence="1">
    <location>
        <position position="28"/>
    </location>
</feature>
<evidence type="ECO:0000313" key="1">
    <source>
        <dbReference type="EMBL" id="KKL10654.1"/>
    </source>
</evidence>
<gene>
    <name evidence="1" type="ORF">LCGC14_2553690</name>
</gene>